<protein>
    <submittedName>
        <fullName evidence="1">Uncharacterized protein</fullName>
    </submittedName>
</protein>
<organism evidence="1 2">
    <name type="scientific">Trichothecium roseum</name>
    <dbReference type="NCBI Taxonomy" id="47278"/>
    <lineage>
        <taxon>Eukaryota</taxon>
        <taxon>Fungi</taxon>
        <taxon>Dikarya</taxon>
        <taxon>Ascomycota</taxon>
        <taxon>Pezizomycotina</taxon>
        <taxon>Sordariomycetes</taxon>
        <taxon>Hypocreomycetidae</taxon>
        <taxon>Hypocreales</taxon>
        <taxon>Hypocreales incertae sedis</taxon>
        <taxon>Trichothecium</taxon>
    </lineage>
</organism>
<evidence type="ECO:0000313" key="1">
    <source>
        <dbReference type="EMBL" id="KAI9902749.1"/>
    </source>
</evidence>
<dbReference type="Proteomes" id="UP001163324">
    <property type="component" value="Chromosome 2"/>
</dbReference>
<evidence type="ECO:0000313" key="2">
    <source>
        <dbReference type="Proteomes" id="UP001163324"/>
    </source>
</evidence>
<dbReference type="EMBL" id="CM047941">
    <property type="protein sequence ID" value="KAI9902749.1"/>
    <property type="molecule type" value="Genomic_DNA"/>
</dbReference>
<comment type="caution">
    <text evidence="1">The sequence shown here is derived from an EMBL/GenBank/DDBJ whole genome shotgun (WGS) entry which is preliminary data.</text>
</comment>
<accession>A0ACC0V8X4</accession>
<proteinExistence type="predicted"/>
<reference evidence="1" key="1">
    <citation type="submission" date="2022-10" db="EMBL/GenBank/DDBJ databases">
        <title>Complete Genome of Trichothecium roseum strain YXFP-22015, a Plant Pathogen Isolated from Citrus.</title>
        <authorList>
            <person name="Wang Y."/>
            <person name="Zhu L."/>
        </authorList>
    </citation>
    <scope>NUCLEOTIDE SEQUENCE</scope>
    <source>
        <strain evidence="1">YXFP-22015</strain>
    </source>
</reference>
<name>A0ACC0V8X4_9HYPO</name>
<sequence length="108" mass="11713">MAVVSVAVTLSFHVRHRPTDAELRVARPLGAVFWALSVLILCLGLGNYIRTVNRYSQKVAIVQTGWKTQLGLGILGSSIIVASVVLLVLEETDIADTAKITDLVLSWI</sequence>
<keyword evidence="2" id="KW-1185">Reference proteome</keyword>
<gene>
    <name evidence="1" type="ORF">N3K66_002101</name>
</gene>